<reference evidence="4 5" key="1">
    <citation type="submission" date="2017-09" db="EMBL/GenBank/DDBJ databases">
        <title>Large-scale bioinformatics analysis of Bacillus genomes uncovers conserved roles of natural products in bacterial physiology.</title>
        <authorList>
            <consortium name="Agbiome Team Llc"/>
            <person name="Bleich R.M."/>
            <person name="Grubbs K.J."/>
            <person name="Santa Maria K.C."/>
            <person name="Allen S.E."/>
            <person name="Farag S."/>
            <person name="Shank E.A."/>
            <person name="Bowers A."/>
        </authorList>
    </citation>
    <scope>NUCLEOTIDE SEQUENCE [LARGE SCALE GENOMIC DNA]</scope>
    <source>
        <strain evidence="4 5">AFS092012</strain>
    </source>
</reference>
<evidence type="ECO:0000313" key="5">
    <source>
        <dbReference type="Proteomes" id="UP000221020"/>
    </source>
</evidence>
<dbReference type="PANTHER" id="PTHR43046">
    <property type="entry name" value="GDP-MANNOSE MANNOSYL HYDROLASE"/>
    <property type="match status" value="1"/>
</dbReference>
<feature type="domain" description="Nudix hydrolase" evidence="3">
    <location>
        <begin position="4"/>
        <end position="136"/>
    </location>
</feature>
<keyword evidence="2" id="KW-0378">Hydrolase</keyword>
<evidence type="ECO:0000313" key="4">
    <source>
        <dbReference type="EMBL" id="PED84116.1"/>
    </source>
</evidence>
<dbReference type="InterPro" id="IPR000086">
    <property type="entry name" value="NUDIX_hydrolase_dom"/>
</dbReference>
<dbReference type="SUPFAM" id="SSF55811">
    <property type="entry name" value="Nudix"/>
    <property type="match status" value="1"/>
</dbReference>
<dbReference type="Gene3D" id="3.90.79.10">
    <property type="entry name" value="Nucleoside Triphosphate Pyrophosphohydrolase"/>
    <property type="match status" value="1"/>
</dbReference>
<dbReference type="PROSITE" id="PS00893">
    <property type="entry name" value="NUDIX_BOX"/>
    <property type="match status" value="1"/>
</dbReference>
<dbReference type="EMBL" id="NVOR01000008">
    <property type="protein sequence ID" value="PED84116.1"/>
    <property type="molecule type" value="Genomic_DNA"/>
</dbReference>
<dbReference type="PROSITE" id="PS51462">
    <property type="entry name" value="NUDIX"/>
    <property type="match status" value="1"/>
</dbReference>
<comment type="cofactor">
    <cofactor evidence="1">
        <name>Mg(2+)</name>
        <dbReference type="ChEBI" id="CHEBI:18420"/>
    </cofactor>
</comment>
<dbReference type="RefSeq" id="WP_097897506.1">
    <property type="nucleotide sequence ID" value="NZ_NVOR01000008.1"/>
</dbReference>
<proteinExistence type="predicted"/>
<dbReference type="AlphaFoldDB" id="A0AA91ZUN2"/>
<dbReference type="Pfam" id="PF00293">
    <property type="entry name" value="NUDIX"/>
    <property type="match status" value="1"/>
</dbReference>
<organism evidence="4 5">
    <name type="scientific">Bacillus pseudomycoides</name>
    <dbReference type="NCBI Taxonomy" id="64104"/>
    <lineage>
        <taxon>Bacteria</taxon>
        <taxon>Bacillati</taxon>
        <taxon>Bacillota</taxon>
        <taxon>Bacilli</taxon>
        <taxon>Bacillales</taxon>
        <taxon>Bacillaceae</taxon>
        <taxon>Bacillus</taxon>
        <taxon>Bacillus cereus group</taxon>
    </lineage>
</organism>
<evidence type="ECO:0000259" key="3">
    <source>
        <dbReference type="PROSITE" id="PS51462"/>
    </source>
</evidence>
<dbReference type="PANTHER" id="PTHR43046:SF14">
    <property type="entry name" value="MUTT_NUDIX FAMILY PROTEIN"/>
    <property type="match status" value="1"/>
</dbReference>
<accession>A0AA91ZUN2</accession>
<protein>
    <submittedName>
        <fullName evidence="4">DNA mismatch repair protein MutT</fullName>
    </submittedName>
</protein>
<comment type="caution">
    <text evidence="4">The sequence shown here is derived from an EMBL/GenBank/DDBJ whole genome shotgun (WGS) entry which is preliminary data.</text>
</comment>
<dbReference type="Proteomes" id="UP000221020">
    <property type="component" value="Unassembled WGS sequence"/>
</dbReference>
<evidence type="ECO:0000256" key="1">
    <source>
        <dbReference type="ARBA" id="ARBA00001946"/>
    </source>
</evidence>
<dbReference type="GO" id="GO:0016787">
    <property type="term" value="F:hydrolase activity"/>
    <property type="evidence" value="ECO:0007669"/>
    <property type="project" value="UniProtKB-KW"/>
</dbReference>
<sequence length="148" mass="17525">MKTKFHHIVRGIIIKDNKLLLANYKGHHSFLPDGHVELGEPAECALIRELKEEIDIDCEVKHFLRVIENEWQDSETLHYEINHVFEVYSKDLHSDITPISKESHLNFHWIIPNNENLITYKIMPEPSVQRLIEKFKKEDLSNCWNSNL</sequence>
<gene>
    <name evidence="4" type="ORF">CON65_03220</name>
</gene>
<dbReference type="InterPro" id="IPR015797">
    <property type="entry name" value="NUDIX_hydrolase-like_dom_sf"/>
</dbReference>
<name>A0AA91ZUN2_9BACI</name>
<dbReference type="InterPro" id="IPR020084">
    <property type="entry name" value="NUDIX_hydrolase_CS"/>
</dbReference>
<evidence type="ECO:0000256" key="2">
    <source>
        <dbReference type="ARBA" id="ARBA00022801"/>
    </source>
</evidence>